<dbReference type="PANTHER" id="PTHR37947:SF1">
    <property type="entry name" value="BLL2462 PROTEIN"/>
    <property type="match status" value="1"/>
</dbReference>
<organism evidence="2 3">
    <name type="scientific">Persicobacter diffluens</name>
    <dbReference type="NCBI Taxonomy" id="981"/>
    <lineage>
        <taxon>Bacteria</taxon>
        <taxon>Pseudomonadati</taxon>
        <taxon>Bacteroidota</taxon>
        <taxon>Cytophagia</taxon>
        <taxon>Cytophagales</taxon>
        <taxon>Persicobacteraceae</taxon>
        <taxon>Persicobacter</taxon>
    </lineage>
</organism>
<evidence type="ECO:0000313" key="3">
    <source>
        <dbReference type="Proteomes" id="UP001310022"/>
    </source>
</evidence>
<gene>
    <name evidence="2" type="ORF">PEDI_26380</name>
</gene>
<feature type="transmembrane region" description="Helical" evidence="1">
    <location>
        <begin position="42"/>
        <end position="64"/>
    </location>
</feature>
<evidence type="ECO:0000313" key="2">
    <source>
        <dbReference type="EMBL" id="GJM62086.1"/>
    </source>
</evidence>
<dbReference type="PANTHER" id="PTHR37947">
    <property type="entry name" value="BLL2462 PROTEIN"/>
    <property type="match status" value="1"/>
</dbReference>
<dbReference type="EMBL" id="BQKE01000001">
    <property type="protein sequence ID" value="GJM62086.1"/>
    <property type="molecule type" value="Genomic_DNA"/>
</dbReference>
<evidence type="ECO:0000256" key="1">
    <source>
        <dbReference type="SAM" id="Phobius"/>
    </source>
</evidence>
<evidence type="ECO:0008006" key="4">
    <source>
        <dbReference type="Google" id="ProtNLM"/>
    </source>
</evidence>
<keyword evidence="1" id="KW-0812">Transmembrane</keyword>
<keyword evidence="1" id="KW-0472">Membrane</keyword>
<keyword evidence="1" id="KW-1133">Transmembrane helix</keyword>
<name>A0AAN4VZS5_9BACT</name>
<accession>A0AAN4VZS5</accession>
<dbReference type="Proteomes" id="UP001310022">
    <property type="component" value="Unassembled WGS sequence"/>
</dbReference>
<sequence>MESIQIQLPVSAWWIIPALILGFTYAFLQYQQPQRFSKPIRNALALLRFIVVTVLAFLLMNPLIKTVANKTEAPTMVFLMDNSASILDYSDSTSLFNGLLKLEQWKEELDELGFRVDVQDLEGNHLRQMDQLSFNATSTNLSGAIQSIKTSYEGRNLAGIVLLSDGLYNQGINPTFQSINEPVYVIGAGDTIPKRDLNLKKLRFNKVVYQGNQFPIEAQVEAFGLAGKQAEIQIKHQGKLLEKKTIQIEKDRDLIEVDFKLDAEEKGMQRYELTLVALEEEFTSKNNSKQAYIEVIEGKQKIVCLALAPHPDLKFLRSIIEENKNYEFSLLYTTEAQALPKDPFDLMIFHQIPNKKGLGKKMIAECERRGIPTLFMVGRNSQLNELNKINETISLIGHRGEQDQVFAKFNSSFDGFNLLPEYQSQLSQLPPLDVPYGDTQLKGAGQALLFQQVGSVSTDKPLLAINTSKETRSATLLGSGFFRWRLKEYAQTGETITSTTFFKKVLQLLTKKTDKRQFKVYPKKNEYWENEQVIFQAQVYNELFEPIYDLPIKLSLENEEGEQHDYDFVPGQNNSRFRVKNLTEGLYAYVATSTINGKVFKNQGELLIKKQELEALQITADFNLLKNLAGNQGGFQSIDQLDPQLWSPNEAKGVIYSEESFRPIIDLRWILMLFTLLLGMEWFFRKINGSY</sequence>
<dbReference type="AlphaFoldDB" id="A0AAN4VZS5"/>
<feature type="transmembrane region" description="Helical" evidence="1">
    <location>
        <begin position="12"/>
        <end position="30"/>
    </location>
</feature>
<comment type="caution">
    <text evidence="2">The sequence shown here is derived from an EMBL/GenBank/DDBJ whole genome shotgun (WGS) entry which is preliminary data.</text>
</comment>
<proteinExistence type="predicted"/>
<keyword evidence="3" id="KW-1185">Reference proteome</keyword>
<dbReference type="RefSeq" id="WP_338237455.1">
    <property type="nucleotide sequence ID" value="NZ_BQKE01000001.1"/>
</dbReference>
<reference evidence="2 3" key="1">
    <citation type="submission" date="2021-12" db="EMBL/GenBank/DDBJ databases">
        <title>Genome sequencing of bacteria with rrn-lacking chromosome and rrn-plasmid.</title>
        <authorList>
            <person name="Anda M."/>
            <person name="Iwasaki W."/>
        </authorList>
    </citation>
    <scope>NUCLEOTIDE SEQUENCE [LARGE SCALE GENOMIC DNA]</scope>
    <source>
        <strain evidence="2 3">NBRC 15940</strain>
    </source>
</reference>
<protein>
    <recommendedName>
        <fullName evidence="4">VWA domain-containing protein</fullName>
    </recommendedName>
</protein>